<keyword evidence="1" id="KW-0812">Transmembrane</keyword>
<keyword evidence="1" id="KW-1133">Transmembrane helix</keyword>
<evidence type="ECO:0000256" key="1">
    <source>
        <dbReference type="SAM" id="Phobius"/>
    </source>
</evidence>
<name>A0ABR9USU0_9CHRO</name>
<feature type="transmembrane region" description="Helical" evidence="1">
    <location>
        <begin position="190"/>
        <end position="207"/>
    </location>
</feature>
<feature type="transmembrane region" description="Helical" evidence="1">
    <location>
        <begin position="324"/>
        <end position="341"/>
    </location>
</feature>
<feature type="transmembrane region" description="Helical" evidence="1">
    <location>
        <begin position="40"/>
        <end position="63"/>
    </location>
</feature>
<feature type="transmembrane region" description="Helical" evidence="1">
    <location>
        <begin position="75"/>
        <end position="94"/>
    </location>
</feature>
<evidence type="ECO:0000313" key="2">
    <source>
        <dbReference type="EMBL" id="MBE9191346.1"/>
    </source>
</evidence>
<proteinExistence type="predicted"/>
<protein>
    <recommendedName>
        <fullName evidence="4">O-antigen polymerase</fullName>
    </recommendedName>
</protein>
<dbReference type="EMBL" id="JADEWN010000031">
    <property type="protein sequence ID" value="MBE9191346.1"/>
    <property type="molecule type" value="Genomic_DNA"/>
</dbReference>
<gene>
    <name evidence="2" type="ORF">IQ230_13480</name>
</gene>
<comment type="caution">
    <text evidence="2">The sequence shown here is derived from an EMBL/GenBank/DDBJ whole genome shotgun (WGS) entry which is preliminary data.</text>
</comment>
<sequence>MSATRTKDYRQLNAVWSIFFALLIFLGVMLASAIVNHAGIPNVIVNFLILGEPFMFLIAIACIDFHAESLNKFRRWLIVSALINLLLAIIQKFLLVAGHISAAPYDETDGVQGVFFISGAGGYISAAVSVSVSIYCILYLKTVPLWIRIFGLVGTIYQIQIADTKQVLLVSGLAWGLLALSKVQDLRKLLVYVTCIGLAIAAFWWATHNIELFEVYVQWFSRDDINNSNSGGGLDVKTEGIRKVLSYYHSPINWLLGLGPGHTLGRLGGWTISDMWSILSRLGATKHPLYDEMWSFINNNWIALSTTLYVPLFSWAGIWGDQGWLGVAAYLYLGFLVWKYFCIDDYCKFLTLTIFVYGFFLTQVEEPGFMLSMVTLIGLRWHEHRIQKAKLLS</sequence>
<feature type="transmembrane region" description="Helical" evidence="1">
    <location>
        <begin position="12"/>
        <end position="34"/>
    </location>
</feature>
<reference evidence="2 3" key="1">
    <citation type="submission" date="2020-10" db="EMBL/GenBank/DDBJ databases">
        <authorList>
            <person name="Castelo-Branco R."/>
            <person name="Eusebio N."/>
            <person name="Adriana R."/>
            <person name="Vieira A."/>
            <person name="Brugerolle De Fraissinette N."/>
            <person name="Rezende De Castro R."/>
            <person name="Schneider M.P."/>
            <person name="Vasconcelos V."/>
            <person name="Leao P.N."/>
        </authorList>
    </citation>
    <scope>NUCLEOTIDE SEQUENCE [LARGE SCALE GENOMIC DNA]</scope>
    <source>
        <strain evidence="2 3">LEGE 06123</strain>
    </source>
</reference>
<keyword evidence="1" id="KW-0472">Membrane</keyword>
<keyword evidence="3" id="KW-1185">Reference proteome</keyword>
<accession>A0ABR9USU0</accession>
<feature type="transmembrane region" description="Helical" evidence="1">
    <location>
        <begin position="145"/>
        <end position="161"/>
    </location>
</feature>
<evidence type="ECO:0008006" key="4">
    <source>
        <dbReference type="Google" id="ProtNLM"/>
    </source>
</evidence>
<feature type="transmembrane region" description="Helical" evidence="1">
    <location>
        <begin position="346"/>
        <end position="364"/>
    </location>
</feature>
<dbReference type="Proteomes" id="UP000651156">
    <property type="component" value="Unassembled WGS sequence"/>
</dbReference>
<organism evidence="2 3">
    <name type="scientific">Gloeocapsopsis crepidinum LEGE 06123</name>
    <dbReference type="NCBI Taxonomy" id="588587"/>
    <lineage>
        <taxon>Bacteria</taxon>
        <taxon>Bacillati</taxon>
        <taxon>Cyanobacteriota</taxon>
        <taxon>Cyanophyceae</taxon>
        <taxon>Oscillatoriophycideae</taxon>
        <taxon>Chroococcales</taxon>
        <taxon>Chroococcaceae</taxon>
        <taxon>Gloeocapsopsis</taxon>
    </lineage>
</organism>
<feature type="transmembrane region" description="Helical" evidence="1">
    <location>
        <begin position="296"/>
        <end position="318"/>
    </location>
</feature>
<evidence type="ECO:0000313" key="3">
    <source>
        <dbReference type="Proteomes" id="UP000651156"/>
    </source>
</evidence>
<feature type="transmembrane region" description="Helical" evidence="1">
    <location>
        <begin position="114"/>
        <end position="138"/>
    </location>
</feature>